<dbReference type="AlphaFoldDB" id="A0A1Q3FT90"/>
<name>A0A1Q3FT90_CULTA</name>
<proteinExistence type="predicted"/>
<sequence length="231" mass="26018">MHRHPMFFETTYSADYTHPVENRAQALLREPNTTTPASCFSPPPNCQPFGDAPIPEQPCSATDCGANNFLPNLCHTHPSVYENLQQNAAWAEQSGASPLKSTYQVDYDHLQEYKLGPYPEDTKYFIRECNGTACGSCCARGLCTCQLCPAGGASACQGQYPDHGVQKPSKIPRGYVSSSHWPERPYQQGRLMTEYQDRLSRTGHLVQREQLHDHQCCDQPSNCRHEFYLKK</sequence>
<dbReference type="EMBL" id="GFDL01004225">
    <property type="protein sequence ID" value="JAV30820.1"/>
    <property type="molecule type" value="Transcribed_RNA"/>
</dbReference>
<protein>
    <submittedName>
        <fullName evidence="1">Uncharacterized protein</fullName>
    </submittedName>
</protein>
<organism evidence="1">
    <name type="scientific">Culex tarsalis</name>
    <name type="common">Encephalitis mosquito</name>
    <dbReference type="NCBI Taxonomy" id="7177"/>
    <lineage>
        <taxon>Eukaryota</taxon>
        <taxon>Metazoa</taxon>
        <taxon>Ecdysozoa</taxon>
        <taxon>Arthropoda</taxon>
        <taxon>Hexapoda</taxon>
        <taxon>Insecta</taxon>
        <taxon>Pterygota</taxon>
        <taxon>Neoptera</taxon>
        <taxon>Endopterygota</taxon>
        <taxon>Diptera</taxon>
        <taxon>Nematocera</taxon>
        <taxon>Culicoidea</taxon>
        <taxon>Culicidae</taxon>
        <taxon>Culicinae</taxon>
        <taxon>Culicini</taxon>
        <taxon>Culex</taxon>
        <taxon>Culex</taxon>
    </lineage>
</organism>
<accession>A0A1Q3FT90</accession>
<evidence type="ECO:0000313" key="1">
    <source>
        <dbReference type="EMBL" id="JAV30820.1"/>
    </source>
</evidence>
<reference evidence="1" key="1">
    <citation type="submission" date="2017-01" db="EMBL/GenBank/DDBJ databases">
        <title>A deep insight into the sialotranscriptome of adult male and female Cluex tarsalis mosquitoes.</title>
        <authorList>
            <person name="Ribeiro J.M."/>
            <person name="Moreira F."/>
            <person name="Bernard K.A."/>
            <person name="Calvo E."/>
        </authorList>
    </citation>
    <scope>NUCLEOTIDE SEQUENCE</scope>
    <source>
        <strain evidence="1">Kern County</strain>
        <tissue evidence="1">Salivary glands</tissue>
    </source>
</reference>